<feature type="compositionally biased region" description="Acidic residues" evidence="1">
    <location>
        <begin position="130"/>
        <end position="146"/>
    </location>
</feature>
<dbReference type="EMBL" id="CAVMBE010000125">
    <property type="protein sequence ID" value="CAK4034582.1"/>
    <property type="molecule type" value="Genomic_DNA"/>
</dbReference>
<gene>
    <name evidence="2" type="ORF">LECACI_7A009740</name>
</gene>
<accession>A0AAI9EFH4</accession>
<feature type="region of interest" description="Disordered" evidence="1">
    <location>
        <begin position="117"/>
        <end position="198"/>
    </location>
</feature>
<name>A0AAI9EFH4_9PEZI</name>
<evidence type="ECO:0000256" key="1">
    <source>
        <dbReference type="SAM" id="MobiDB-lite"/>
    </source>
</evidence>
<feature type="compositionally biased region" description="Polar residues" evidence="1">
    <location>
        <begin position="1"/>
        <end position="10"/>
    </location>
</feature>
<evidence type="ECO:0000313" key="2">
    <source>
        <dbReference type="EMBL" id="CAK4034582.1"/>
    </source>
</evidence>
<dbReference type="Proteomes" id="UP001296104">
    <property type="component" value="Unassembled WGS sequence"/>
</dbReference>
<dbReference type="AlphaFoldDB" id="A0AAI9EFH4"/>
<proteinExistence type="predicted"/>
<protein>
    <submittedName>
        <fullName evidence="2">Uncharacterized protein</fullName>
    </submittedName>
</protein>
<feature type="compositionally biased region" description="Basic and acidic residues" evidence="1">
    <location>
        <begin position="184"/>
        <end position="198"/>
    </location>
</feature>
<keyword evidence="3" id="KW-1185">Reference proteome</keyword>
<reference evidence="2" key="1">
    <citation type="submission" date="2023-11" db="EMBL/GenBank/DDBJ databases">
        <authorList>
            <person name="Alioto T."/>
            <person name="Alioto T."/>
            <person name="Gomez Garrido J."/>
        </authorList>
    </citation>
    <scope>NUCLEOTIDE SEQUENCE</scope>
</reference>
<organism evidence="2 3">
    <name type="scientific">Lecanosticta acicola</name>
    <dbReference type="NCBI Taxonomy" id="111012"/>
    <lineage>
        <taxon>Eukaryota</taxon>
        <taxon>Fungi</taxon>
        <taxon>Dikarya</taxon>
        <taxon>Ascomycota</taxon>
        <taxon>Pezizomycotina</taxon>
        <taxon>Dothideomycetes</taxon>
        <taxon>Dothideomycetidae</taxon>
        <taxon>Mycosphaerellales</taxon>
        <taxon>Mycosphaerellaceae</taxon>
        <taxon>Lecanosticta</taxon>
    </lineage>
</organism>
<comment type="caution">
    <text evidence="2">The sequence shown here is derived from an EMBL/GenBank/DDBJ whole genome shotgun (WGS) entry which is preliminary data.</text>
</comment>
<evidence type="ECO:0000313" key="3">
    <source>
        <dbReference type="Proteomes" id="UP001296104"/>
    </source>
</evidence>
<feature type="region of interest" description="Disordered" evidence="1">
    <location>
        <begin position="1"/>
        <end position="32"/>
    </location>
</feature>
<sequence>MASSSRQVQQGPAGGSGNSFPTDNELFDADPEQMTGDILVHLARRYGVGEIAKQVNARHPSNEVSAPLLSNRLQRAVEKIAAARGTTKDVVRKEIQDDAKRNGVQVNGKRTAPLAVAMNGQEVTEAPNGTEEEDESESGDEEEEVHEDNGVPSRFLGLWGERAARVEREKSSRKKAAPSTTKPLDPRPVHDGTFRSFN</sequence>